<proteinExistence type="predicted"/>
<protein>
    <recommendedName>
        <fullName evidence="3">DUF2190 family protein</fullName>
    </recommendedName>
</protein>
<gene>
    <name evidence="1" type="ordered locus">ECL_01703</name>
</gene>
<dbReference type="Pfam" id="PF09956">
    <property type="entry name" value="Phage_cement_2"/>
    <property type="match status" value="1"/>
</dbReference>
<keyword evidence="2" id="KW-1185">Reference proteome</keyword>
<reference evidence="1 2" key="1">
    <citation type="journal article" date="2010" name="J. Bacteriol.">
        <title>Complete genome sequence of Enterobacter cloacae subsp. cloacae type strain ATCC 13047.</title>
        <authorList>
            <person name="Ren Y."/>
            <person name="Ren Y."/>
            <person name="Zhou Z."/>
            <person name="Guo X."/>
            <person name="Li Y."/>
            <person name="Feng L."/>
            <person name="Wang L."/>
        </authorList>
    </citation>
    <scope>NUCLEOTIDE SEQUENCE [LARGE SCALE GENOMIC DNA]</scope>
    <source>
        <strain evidence="2">ATCC 13047 / DSM 30054 / NBRC 13535 / NCTC 10005 / WDCM 00083 / NCDC 279-56</strain>
    </source>
</reference>
<dbReference type="EMBL" id="CP001918">
    <property type="protein sequence ID" value="ADF61261.1"/>
    <property type="molecule type" value="Genomic_DNA"/>
</dbReference>
<evidence type="ECO:0000313" key="2">
    <source>
        <dbReference type="Proteomes" id="UP000002363"/>
    </source>
</evidence>
<accession>A0A0H3CIX4</accession>
<dbReference type="AlphaFoldDB" id="A0A0H3CIX4"/>
<dbReference type="Proteomes" id="UP000002363">
    <property type="component" value="Chromosome"/>
</dbReference>
<dbReference type="OrthoDB" id="5678113at2"/>
<dbReference type="STRING" id="716541.ECL_01703"/>
<sequence>MAKNYAQDGKTIPLVNSGATDIQSGDPVVVGKLIAVAITDIPAGDTGDGFTEGVFLLPKVSADAVTAGAQVYLKDGKIQTDETDAVAAGIAWEDAPANTTVVEVKINV</sequence>
<dbReference type="PIRSF" id="PIRSF030771">
    <property type="entry name" value="UCP030771"/>
    <property type="match status" value="1"/>
</dbReference>
<dbReference type="InterPro" id="IPR011231">
    <property type="entry name" value="Phage_VT1-Sakai_H0018"/>
</dbReference>
<name>A0A0H3CIX4_ENTCC</name>
<dbReference type="HOGENOM" id="CLU_165535_3_0_6"/>
<evidence type="ECO:0000313" key="1">
    <source>
        <dbReference type="EMBL" id="ADF61261.1"/>
    </source>
</evidence>
<dbReference type="EnsemblBacteria" id="ADF61261">
    <property type="protein sequence ID" value="ADF61261"/>
    <property type="gene ID" value="ECL_01703"/>
</dbReference>
<dbReference type="KEGG" id="enc:ECL_01703"/>
<dbReference type="eggNOG" id="COG5471">
    <property type="taxonomic scope" value="Bacteria"/>
</dbReference>
<organism evidence="1 2">
    <name type="scientific">Enterobacter cloacae subsp. cloacae (strain ATCC 13047 / DSM 30054 / NBRC 13535 / NCTC 10005 / WDCM 00083 / NCDC 279-56)</name>
    <dbReference type="NCBI Taxonomy" id="716541"/>
    <lineage>
        <taxon>Bacteria</taxon>
        <taxon>Pseudomonadati</taxon>
        <taxon>Pseudomonadota</taxon>
        <taxon>Gammaproteobacteria</taxon>
        <taxon>Enterobacterales</taxon>
        <taxon>Enterobacteriaceae</taxon>
        <taxon>Enterobacter</taxon>
        <taxon>Enterobacter cloacae complex</taxon>
    </lineage>
</organism>
<dbReference type="PATRIC" id="fig|716541.4.peg.1912"/>
<evidence type="ECO:0008006" key="3">
    <source>
        <dbReference type="Google" id="ProtNLM"/>
    </source>
</evidence>
<dbReference type="RefSeq" id="WP_013096334.1">
    <property type="nucleotide sequence ID" value="NC_014121.1"/>
</dbReference>